<reference evidence="3" key="2">
    <citation type="submission" date="2020-10" db="UniProtKB">
        <authorList>
            <consortium name="WormBaseParasite"/>
        </authorList>
    </citation>
    <scope>IDENTIFICATION</scope>
</reference>
<keyword evidence="2" id="KW-1185">Reference proteome</keyword>
<proteinExistence type="predicted"/>
<reference evidence="2" key="1">
    <citation type="journal article" date="2013" name="Genetics">
        <title>The draft genome and transcriptome of Panagrellus redivivus are shaped by the harsh demands of a free-living lifestyle.</title>
        <authorList>
            <person name="Srinivasan J."/>
            <person name="Dillman A.R."/>
            <person name="Macchietto M.G."/>
            <person name="Heikkinen L."/>
            <person name="Lakso M."/>
            <person name="Fracchia K.M."/>
            <person name="Antoshechkin I."/>
            <person name="Mortazavi A."/>
            <person name="Wong G."/>
            <person name="Sternberg P.W."/>
        </authorList>
    </citation>
    <scope>NUCLEOTIDE SEQUENCE [LARGE SCALE GENOMIC DNA]</scope>
    <source>
        <strain evidence="2">MT8872</strain>
    </source>
</reference>
<accession>A0A7E5A1S7</accession>
<evidence type="ECO:0000313" key="2">
    <source>
        <dbReference type="Proteomes" id="UP000492821"/>
    </source>
</evidence>
<feature type="region of interest" description="Disordered" evidence="1">
    <location>
        <begin position="35"/>
        <end position="82"/>
    </location>
</feature>
<evidence type="ECO:0000256" key="1">
    <source>
        <dbReference type="SAM" id="MobiDB-lite"/>
    </source>
</evidence>
<dbReference type="WBParaSite" id="Pan_g8564.t1">
    <property type="protein sequence ID" value="Pan_g8564.t1"/>
    <property type="gene ID" value="Pan_g8564"/>
</dbReference>
<protein>
    <submittedName>
        <fullName evidence="3">Uncharacterized protein</fullName>
    </submittedName>
</protein>
<organism evidence="2 3">
    <name type="scientific">Panagrellus redivivus</name>
    <name type="common">Microworm</name>
    <dbReference type="NCBI Taxonomy" id="6233"/>
    <lineage>
        <taxon>Eukaryota</taxon>
        <taxon>Metazoa</taxon>
        <taxon>Ecdysozoa</taxon>
        <taxon>Nematoda</taxon>
        <taxon>Chromadorea</taxon>
        <taxon>Rhabditida</taxon>
        <taxon>Tylenchina</taxon>
        <taxon>Panagrolaimomorpha</taxon>
        <taxon>Panagrolaimoidea</taxon>
        <taxon>Panagrolaimidae</taxon>
        <taxon>Panagrellus</taxon>
    </lineage>
</organism>
<dbReference type="AlphaFoldDB" id="A0A7E5A1S7"/>
<sequence>MDSFRTATSPTTTKLDFNAMFDKICNLTSLASPMTVMQPPAPPQVHVTSPASSRRSRNVSPRILKRGESQPSAMVGPPPTANQRRLRFQQFSQVGGFWRFQTVQGTTV</sequence>
<evidence type="ECO:0000313" key="3">
    <source>
        <dbReference type="WBParaSite" id="Pan_g8564.t1"/>
    </source>
</evidence>
<name>A0A7E5A1S7_PANRE</name>
<dbReference type="Proteomes" id="UP000492821">
    <property type="component" value="Unassembled WGS sequence"/>
</dbReference>